<keyword evidence="1" id="KW-0479">Metal-binding</keyword>
<comment type="caution">
    <text evidence="3">The sequence shown here is derived from an EMBL/GenBank/DDBJ whole genome shotgun (WGS) entry which is preliminary data.</text>
</comment>
<proteinExistence type="predicted"/>
<organism evidence="3 4">
    <name type="scientific">Ramlibacter pinisoli</name>
    <dbReference type="NCBI Taxonomy" id="2682844"/>
    <lineage>
        <taxon>Bacteria</taxon>
        <taxon>Pseudomonadati</taxon>
        <taxon>Pseudomonadota</taxon>
        <taxon>Betaproteobacteria</taxon>
        <taxon>Burkholderiales</taxon>
        <taxon>Comamonadaceae</taxon>
        <taxon>Ramlibacter</taxon>
    </lineage>
</organism>
<dbReference type="GO" id="GO:0046872">
    <property type="term" value="F:metal ion binding"/>
    <property type="evidence" value="ECO:0007669"/>
    <property type="project" value="UniProtKB-KW"/>
</dbReference>
<dbReference type="AlphaFoldDB" id="A0A6N8IQJ4"/>
<dbReference type="GO" id="GO:0003824">
    <property type="term" value="F:catalytic activity"/>
    <property type="evidence" value="ECO:0007669"/>
    <property type="project" value="InterPro"/>
</dbReference>
<dbReference type="InterPro" id="IPR040442">
    <property type="entry name" value="Pyrv_kinase-like_dom_sf"/>
</dbReference>
<accession>A0A6N8IQJ4</accession>
<evidence type="ECO:0000313" key="3">
    <source>
        <dbReference type="EMBL" id="MVQ29118.1"/>
    </source>
</evidence>
<dbReference type="Gene3D" id="3.20.20.60">
    <property type="entry name" value="Phosphoenolpyruvate-binding domains"/>
    <property type="match status" value="2"/>
</dbReference>
<dbReference type="EMBL" id="WSEL01000003">
    <property type="protein sequence ID" value="MVQ29118.1"/>
    <property type="molecule type" value="Genomic_DNA"/>
</dbReference>
<sequence length="268" mass="29281">MLDLLQITNDVAFARRCDALEGMRLFVDLERLGKAERQAGRNTFISQHLVPDVGRIREAARRSRLMVRVNPLNPGSADEIEAVLSQGPDLLMLPMFHRAAEVREFAALVGGRVPFTTLLETAAALDSLAEWVDTPGLEEVYVGLNDLHLSLGHRFMFEALGQGLLDEVAAVVRGARLRFGFGGIARLDEGLLPGRDVLAEHLRLGSRAVILSRTFHRGDGGDAFEREVAALREVEAQLGRRPAGQVDGDRRRIAATIAAIAQGQPAPR</sequence>
<dbReference type="SUPFAM" id="SSF51621">
    <property type="entry name" value="Phosphoenolpyruvate/pyruvate domain"/>
    <property type="match status" value="1"/>
</dbReference>
<dbReference type="RefSeq" id="WP_181653921.1">
    <property type="nucleotide sequence ID" value="NZ_WSEL01000003.1"/>
</dbReference>
<feature type="domain" description="HpcH/HpaI aldolase/citrate lyase" evidence="2">
    <location>
        <begin position="61"/>
        <end position="154"/>
    </location>
</feature>
<evidence type="ECO:0000313" key="4">
    <source>
        <dbReference type="Proteomes" id="UP000469385"/>
    </source>
</evidence>
<dbReference type="Proteomes" id="UP000469385">
    <property type="component" value="Unassembled WGS sequence"/>
</dbReference>
<dbReference type="Pfam" id="PF03328">
    <property type="entry name" value="HpcH_HpaI"/>
    <property type="match status" value="1"/>
</dbReference>
<evidence type="ECO:0000259" key="2">
    <source>
        <dbReference type="Pfam" id="PF03328"/>
    </source>
</evidence>
<evidence type="ECO:0000256" key="1">
    <source>
        <dbReference type="ARBA" id="ARBA00022723"/>
    </source>
</evidence>
<protein>
    <submittedName>
        <fullName evidence="3">Aldolase</fullName>
    </submittedName>
</protein>
<dbReference type="InterPro" id="IPR015813">
    <property type="entry name" value="Pyrv/PenolPyrv_kinase-like_dom"/>
</dbReference>
<gene>
    <name evidence="3" type="ORF">GON04_06660</name>
</gene>
<reference evidence="3 4" key="1">
    <citation type="submission" date="2019-12" db="EMBL/GenBank/DDBJ databases">
        <authorList>
            <person name="Huq M.A."/>
        </authorList>
    </citation>
    <scope>NUCLEOTIDE SEQUENCE [LARGE SCALE GENOMIC DNA]</scope>
    <source>
        <strain evidence="3 4">MAH-25</strain>
    </source>
</reference>
<keyword evidence="4" id="KW-1185">Reference proteome</keyword>
<name>A0A6N8IQJ4_9BURK</name>
<dbReference type="InterPro" id="IPR005000">
    <property type="entry name" value="Aldolase/citrate-lyase_domain"/>
</dbReference>